<proteinExistence type="predicted"/>
<dbReference type="OrthoDB" id="4228624at2"/>
<reference evidence="2 3" key="1">
    <citation type="submission" date="2016-08" db="EMBL/GenBank/DDBJ databases">
        <title>Complete genome sequence of Streptomyces agglomeratus strain 6-3-2, a novel anti-MRSA actinomycete isolated from Wuli of Tebit, China.</title>
        <authorList>
            <person name="Chen X."/>
        </authorList>
    </citation>
    <scope>NUCLEOTIDE SEQUENCE [LARGE SCALE GENOMIC DNA]</scope>
    <source>
        <strain evidence="2 3">6-3-2</strain>
    </source>
</reference>
<dbReference type="AlphaFoldDB" id="A0A1E5NZ97"/>
<dbReference type="Proteomes" id="UP000095759">
    <property type="component" value="Unassembled WGS sequence"/>
</dbReference>
<dbReference type="InterPro" id="IPR046200">
    <property type="entry name" value="DUF6233"/>
</dbReference>
<dbReference type="RefSeq" id="WP_069936220.1">
    <property type="nucleotide sequence ID" value="NZ_MEHJ01000002.1"/>
</dbReference>
<organism evidence="2 3">
    <name type="scientific">Streptomyces agglomeratus</name>
    <dbReference type="NCBI Taxonomy" id="285458"/>
    <lineage>
        <taxon>Bacteria</taxon>
        <taxon>Bacillati</taxon>
        <taxon>Actinomycetota</taxon>
        <taxon>Actinomycetes</taxon>
        <taxon>Kitasatosporales</taxon>
        <taxon>Streptomycetaceae</taxon>
        <taxon>Streptomyces</taxon>
    </lineage>
</organism>
<dbReference type="Pfam" id="PF19746">
    <property type="entry name" value="DUF6233"/>
    <property type="match status" value="1"/>
</dbReference>
<name>A0A1E5NZ97_9ACTN</name>
<evidence type="ECO:0000313" key="3">
    <source>
        <dbReference type="Proteomes" id="UP000095759"/>
    </source>
</evidence>
<keyword evidence="3" id="KW-1185">Reference proteome</keyword>
<accession>A0A1E5NZ97</accession>
<feature type="region of interest" description="Disordered" evidence="1">
    <location>
        <begin position="35"/>
        <end position="58"/>
    </location>
</feature>
<evidence type="ECO:0000256" key="1">
    <source>
        <dbReference type="SAM" id="MobiDB-lite"/>
    </source>
</evidence>
<sequence length="109" mass="12523">MPGLPSLSRLDRLRIVEEYQAYQLDRTRQTIKQLEEQEQHERRRQRAAHAQSSWKIQPKRAGTDALLHRGSCTLYEGHGAFINELEARTALSERDIGPCPVCRPETGLT</sequence>
<dbReference type="EMBL" id="MEHJ01000002">
    <property type="protein sequence ID" value="OEJ21589.1"/>
    <property type="molecule type" value="Genomic_DNA"/>
</dbReference>
<comment type="caution">
    <text evidence="2">The sequence shown here is derived from an EMBL/GenBank/DDBJ whole genome shotgun (WGS) entry which is preliminary data.</text>
</comment>
<protein>
    <submittedName>
        <fullName evidence="2">Uncharacterized protein</fullName>
    </submittedName>
</protein>
<gene>
    <name evidence="2" type="ORF">AS594_39350</name>
</gene>
<evidence type="ECO:0000313" key="2">
    <source>
        <dbReference type="EMBL" id="OEJ21589.1"/>
    </source>
</evidence>